<sequence length="63" mass="7046">CRGNIREVEKVLGISYPTVCKRLDLVNELLGNRIARVDRKAVLEQIERGEITAKEAAQLLKGV</sequence>
<dbReference type="EMBL" id="BARS01050931">
    <property type="protein sequence ID" value="GAG52421.1"/>
    <property type="molecule type" value="Genomic_DNA"/>
</dbReference>
<dbReference type="Pfam" id="PF09862">
    <property type="entry name" value="DUF2089"/>
    <property type="match status" value="1"/>
</dbReference>
<gene>
    <name evidence="2" type="ORF">S01H1_75950</name>
</gene>
<name>X0ZWJ3_9ZZZZ</name>
<evidence type="ECO:0000313" key="2">
    <source>
        <dbReference type="EMBL" id="GAG52421.1"/>
    </source>
</evidence>
<dbReference type="AlphaFoldDB" id="X0ZWJ3"/>
<evidence type="ECO:0000259" key="1">
    <source>
        <dbReference type="Pfam" id="PF09862"/>
    </source>
</evidence>
<organism evidence="2">
    <name type="scientific">marine sediment metagenome</name>
    <dbReference type="NCBI Taxonomy" id="412755"/>
    <lineage>
        <taxon>unclassified sequences</taxon>
        <taxon>metagenomes</taxon>
        <taxon>ecological metagenomes</taxon>
    </lineage>
</organism>
<feature type="domain" description="DUF2089" evidence="1">
    <location>
        <begin position="1"/>
        <end position="31"/>
    </location>
</feature>
<comment type="caution">
    <text evidence="2">The sequence shown here is derived from an EMBL/GenBank/DDBJ whole genome shotgun (WGS) entry which is preliminary data.</text>
</comment>
<dbReference type="InterPro" id="IPR018658">
    <property type="entry name" value="DUF2089"/>
</dbReference>
<accession>X0ZWJ3</accession>
<reference evidence="2" key="1">
    <citation type="journal article" date="2014" name="Front. Microbiol.">
        <title>High frequency of phylogenetically diverse reductive dehalogenase-homologous genes in deep subseafloor sedimentary metagenomes.</title>
        <authorList>
            <person name="Kawai M."/>
            <person name="Futagami T."/>
            <person name="Toyoda A."/>
            <person name="Takaki Y."/>
            <person name="Nishi S."/>
            <person name="Hori S."/>
            <person name="Arai W."/>
            <person name="Tsubouchi T."/>
            <person name="Morono Y."/>
            <person name="Uchiyama I."/>
            <person name="Ito T."/>
            <person name="Fujiyama A."/>
            <person name="Inagaki F."/>
            <person name="Takami H."/>
        </authorList>
    </citation>
    <scope>NUCLEOTIDE SEQUENCE</scope>
    <source>
        <strain evidence="2">Expedition CK06-06</strain>
    </source>
</reference>
<protein>
    <recommendedName>
        <fullName evidence="1">DUF2089 domain-containing protein</fullName>
    </recommendedName>
</protein>
<proteinExistence type="predicted"/>
<feature type="non-terminal residue" evidence="2">
    <location>
        <position position="1"/>
    </location>
</feature>